<dbReference type="CDD" id="cd07332">
    <property type="entry name" value="M48C_Oma1_like"/>
    <property type="match status" value="1"/>
</dbReference>
<dbReference type="PANTHER" id="PTHR22726:SF1">
    <property type="entry name" value="METALLOENDOPEPTIDASE OMA1, MITOCHONDRIAL"/>
    <property type="match status" value="1"/>
</dbReference>
<keyword evidence="5 6" id="KW-0482">Metalloprotease</keyword>
<feature type="compositionally biased region" description="Basic residues" evidence="7">
    <location>
        <begin position="23"/>
        <end position="32"/>
    </location>
</feature>
<evidence type="ECO:0000256" key="6">
    <source>
        <dbReference type="RuleBase" id="RU003983"/>
    </source>
</evidence>
<comment type="cofactor">
    <cofactor evidence="6">
        <name>Zn(2+)</name>
        <dbReference type="ChEBI" id="CHEBI:29105"/>
    </cofactor>
    <text evidence="6">Binds 1 zinc ion per subunit.</text>
</comment>
<feature type="region of interest" description="Disordered" evidence="7">
    <location>
        <begin position="120"/>
        <end position="153"/>
    </location>
</feature>
<evidence type="ECO:0000256" key="4">
    <source>
        <dbReference type="ARBA" id="ARBA00022833"/>
    </source>
</evidence>
<dbReference type="GO" id="GO:0046872">
    <property type="term" value="F:metal ion binding"/>
    <property type="evidence" value="ECO:0007669"/>
    <property type="project" value="UniProtKB-KW"/>
</dbReference>
<reference evidence="9" key="2">
    <citation type="submission" date="2021-04" db="EMBL/GenBank/DDBJ databases">
        <authorList>
            <person name="Podell S."/>
        </authorList>
    </citation>
    <scope>NUCLEOTIDE SEQUENCE</scope>
    <source>
        <strain evidence="9">Hildebrandi</strain>
    </source>
</reference>
<proteinExistence type="inferred from homology"/>
<dbReference type="InterPro" id="IPR001915">
    <property type="entry name" value="Peptidase_M48"/>
</dbReference>
<evidence type="ECO:0000256" key="2">
    <source>
        <dbReference type="ARBA" id="ARBA00022723"/>
    </source>
</evidence>
<dbReference type="PANTHER" id="PTHR22726">
    <property type="entry name" value="METALLOENDOPEPTIDASE OMA1"/>
    <property type="match status" value="1"/>
</dbReference>
<evidence type="ECO:0000313" key="9">
    <source>
        <dbReference type="EMBL" id="KAG7344728.1"/>
    </source>
</evidence>
<name>A0A9K3PET3_9STRA</name>
<evidence type="ECO:0000256" key="5">
    <source>
        <dbReference type="ARBA" id="ARBA00023049"/>
    </source>
</evidence>
<evidence type="ECO:0000256" key="1">
    <source>
        <dbReference type="ARBA" id="ARBA00022670"/>
    </source>
</evidence>
<keyword evidence="2" id="KW-0479">Metal-binding</keyword>
<protein>
    <submittedName>
        <fullName evidence="9">M48-family peptidase</fullName>
    </submittedName>
</protein>
<comment type="caution">
    <text evidence="9">The sequence shown here is derived from an EMBL/GenBank/DDBJ whole genome shotgun (WGS) entry which is preliminary data.</text>
</comment>
<dbReference type="Pfam" id="PF01435">
    <property type="entry name" value="Peptidase_M48"/>
    <property type="match status" value="1"/>
</dbReference>
<dbReference type="AlphaFoldDB" id="A0A9K3PET3"/>
<dbReference type="EMBL" id="JAGRRH010000022">
    <property type="protein sequence ID" value="KAG7344728.1"/>
    <property type="molecule type" value="Genomic_DNA"/>
</dbReference>
<dbReference type="GO" id="GO:0051603">
    <property type="term" value="P:proteolysis involved in protein catabolic process"/>
    <property type="evidence" value="ECO:0007669"/>
    <property type="project" value="TreeGrafter"/>
</dbReference>
<evidence type="ECO:0000313" key="10">
    <source>
        <dbReference type="Proteomes" id="UP000693970"/>
    </source>
</evidence>
<dbReference type="OrthoDB" id="7464992at2759"/>
<accession>A0A9K3PET3</accession>
<evidence type="ECO:0000256" key="7">
    <source>
        <dbReference type="SAM" id="MobiDB-lite"/>
    </source>
</evidence>
<feature type="region of interest" description="Disordered" evidence="7">
    <location>
        <begin position="180"/>
        <end position="199"/>
    </location>
</feature>
<evidence type="ECO:0000259" key="8">
    <source>
        <dbReference type="Pfam" id="PF01435"/>
    </source>
</evidence>
<keyword evidence="1 6" id="KW-0645">Protease</keyword>
<dbReference type="Proteomes" id="UP000693970">
    <property type="component" value="Unassembled WGS sequence"/>
</dbReference>
<comment type="similarity">
    <text evidence="6">Belongs to the peptidase M48 family.</text>
</comment>
<organism evidence="9 10">
    <name type="scientific">Nitzschia inconspicua</name>
    <dbReference type="NCBI Taxonomy" id="303405"/>
    <lineage>
        <taxon>Eukaryota</taxon>
        <taxon>Sar</taxon>
        <taxon>Stramenopiles</taxon>
        <taxon>Ochrophyta</taxon>
        <taxon>Bacillariophyta</taxon>
        <taxon>Bacillariophyceae</taxon>
        <taxon>Bacillariophycidae</taxon>
        <taxon>Bacillariales</taxon>
        <taxon>Bacillariaceae</taxon>
        <taxon>Nitzschia</taxon>
    </lineage>
</organism>
<dbReference type="GO" id="GO:0004222">
    <property type="term" value="F:metalloendopeptidase activity"/>
    <property type="evidence" value="ECO:0007669"/>
    <property type="project" value="InterPro"/>
</dbReference>
<gene>
    <name evidence="9" type="ORF">IV203_032259</name>
</gene>
<feature type="compositionally biased region" description="Basic and acidic residues" evidence="7">
    <location>
        <begin position="33"/>
        <end position="54"/>
    </location>
</feature>
<dbReference type="InterPro" id="IPR051156">
    <property type="entry name" value="Mito/Outer_Membr_Metalloprot"/>
</dbReference>
<feature type="compositionally biased region" description="Basic and acidic residues" evidence="7">
    <location>
        <begin position="1"/>
        <end position="15"/>
    </location>
</feature>
<sequence>MDRDDFFRHNNEDTRYGPTSTTRQRRQGRRQRRPNEDGTDHSNNRNRCTSDQRRTSSRKSTTATTSSSWKHQLLLVLGGLVSLGVWYLTPLSEVVVEEFLLPLVPVASDVEMGQQALLELKGGGRRRHRDGHRTNDNNGSPSQSSSSFSTTKDTARDVYDPHWTPLIQSIGWELVDAATTTDRHRHNQPKQQQQQQQQGLSAVSIDEYAWDFGIIQQSPPIVNAFCLPGGIIRMTHELLHKLHLTHGELAALIGHEMGHAIHRHAQARRLQHQIVSYVLKALVYQDDDDHQESFGEAVGELLVNSADWLGRQSFSRRDEYQADSTSWDLLVASKRYDPRAMQTLLQKLWTYHGQQGGHTSWESTHPGTLDRIEALEQKYQALSNTEKKRLQRHNTIS</sequence>
<dbReference type="GO" id="GO:0016020">
    <property type="term" value="C:membrane"/>
    <property type="evidence" value="ECO:0007669"/>
    <property type="project" value="TreeGrafter"/>
</dbReference>
<keyword evidence="10" id="KW-1185">Reference proteome</keyword>
<keyword evidence="4 6" id="KW-0862">Zinc</keyword>
<reference evidence="9" key="1">
    <citation type="journal article" date="2021" name="Sci. Rep.">
        <title>Diploid genomic architecture of Nitzschia inconspicua, an elite biomass production diatom.</title>
        <authorList>
            <person name="Oliver A."/>
            <person name="Podell S."/>
            <person name="Pinowska A."/>
            <person name="Traller J.C."/>
            <person name="Smith S.R."/>
            <person name="McClure R."/>
            <person name="Beliaev A."/>
            <person name="Bohutskyi P."/>
            <person name="Hill E.A."/>
            <person name="Rabines A."/>
            <person name="Zheng H."/>
            <person name="Allen L.Z."/>
            <person name="Kuo A."/>
            <person name="Grigoriev I.V."/>
            <person name="Allen A.E."/>
            <person name="Hazlebeck D."/>
            <person name="Allen E.E."/>
        </authorList>
    </citation>
    <scope>NUCLEOTIDE SEQUENCE</scope>
    <source>
        <strain evidence="9">Hildebrandi</strain>
    </source>
</reference>
<evidence type="ECO:0000256" key="3">
    <source>
        <dbReference type="ARBA" id="ARBA00022801"/>
    </source>
</evidence>
<feature type="domain" description="Peptidase M48" evidence="8">
    <location>
        <begin position="202"/>
        <end position="377"/>
    </location>
</feature>
<keyword evidence="3 6" id="KW-0378">Hydrolase</keyword>
<feature type="compositionally biased region" description="Low complexity" evidence="7">
    <location>
        <begin position="140"/>
        <end position="149"/>
    </location>
</feature>
<feature type="region of interest" description="Disordered" evidence="7">
    <location>
        <begin position="1"/>
        <end position="65"/>
    </location>
</feature>